<evidence type="ECO:0000313" key="1">
    <source>
        <dbReference type="EMBL" id="GIM14260.1"/>
    </source>
</evidence>
<proteinExistence type="predicted"/>
<gene>
    <name evidence="1" type="ORF">Vretimale_17280</name>
</gene>
<dbReference type="EMBL" id="BNCQ01000055">
    <property type="protein sequence ID" value="GIM14260.1"/>
    <property type="molecule type" value="Genomic_DNA"/>
</dbReference>
<evidence type="ECO:0000313" key="2">
    <source>
        <dbReference type="Proteomes" id="UP000722791"/>
    </source>
</evidence>
<organism evidence="1 2">
    <name type="scientific">Volvox reticuliferus</name>
    <dbReference type="NCBI Taxonomy" id="1737510"/>
    <lineage>
        <taxon>Eukaryota</taxon>
        <taxon>Viridiplantae</taxon>
        <taxon>Chlorophyta</taxon>
        <taxon>core chlorophytes</taxon>
        <taxon>Chlorophyceae</taxon>
        <taxon>CS clade</taxon>
        <taxon>Chlamydomonadales</taxon>
        <taxon>Volvocaceae</taxon>
        <taxon>Volvox</taxon>
    </lineage>
</organism>
<accession>A0A8J4GUF8</accession>
<reference evidence="1" key="1">
    <citation type="journal article" date="2021" name="Proc. Natl. Acad. Sci. U.S.A.">
        <title>Three genomes in the algal genus Volvox reveal the fate of a haploid sex-determining region after a transition to homothallism.</title>
        <authorList>
            <person name="Yamamoto K."/>
            <person name="Hamaji T."/>
            <person name="Kawai-Toyooka H."/>
            <person name="Matsuzaki R."/>
            <person name="Takahashi F."/>
            <person name="Nishimura Y."/>
            <person name="Kawachi M."/>
            <person name="Noguchi H."/>
            <person name="Minakuchi Y."/>
            <person name="Umen J.G."/>
            <person name="Toyoda A."/>
            <person name="Nozaki H."/>
        </authorList>
    </citation>
    <scope>NUCLEOTIDE SEQUENCE</scope>
    <source>
        <strain evidence="1">NIES-3785</strain>
    </source>
</reference>
<dbReference type="Proteomes" id="UP000722791">
    <property type="component" value="Unassembled WGS sequence"/>
</dbReference>
<sequence length="100" mass="10915">MLTWIATPMSCSEGHGYDYVSCVVKRWGWQGLQLRVWTLAAVTAAGPAGCFSSLTIACSRAPHGGRCHCSSAGWADQWLYGVLLVRLDKRYSLGVMSAQF</sequence>
<dbReference type="AlphaFoldDB" id="A0A8J4GUF8"/>
<protein>
    <submittedName>
        <fullName evidence="1">Uncharacterized protein</fullName>
    </submittedName>
</protein>
<comment type="caution">
    <text evidence="1">The sequence shown here is derived from an EMBL/GenBank/DDBJ whole genome shotgun (WGS) entry which is preliminary data.</text>
</comment>
<name>A0A8J4GUF8_9CHLO</name>